<dbReference type="PANTHER" id="PTHR43022:SF1">
    <property type="entry name" value="PROTEIN SMF"/>
    <property type="match status" value="1"/>
</dbReference>
<dbReference type="Pfam" id="PF02481">
    <property type="entry name" value="DNA_processg_A"/>
    <property type="match status" value="1"/>
</dbReference>
<sequence length="297" mass="30547">MNYSAAATTVALLRDLPPTLTAEGLGEALLDAGSAHQLWGEHVRAPGPDRDAAAVDIAHWQARGWSTLSVLDAYYPDQVRAARRSPALLTAEGTLVGGDYAVAIVGSRNASRHGIDFARSLAVALVDRDVTVVSGLASGIDTAAMTAAVEAGGRVVAVIGTGLGYTFPSANAELRGQIIRRGGLVLSQFLPGFGGARWAFPARNRVISAYSEVSVIVEAGEGSGTRHLAVEAVAHGRRLVLHRGVAQGTSWGAQLAGHPAVFVVGSAGEAVEVLERIAAADDAVRGRLAPAAAGTPW</sequence>
<dbReference type="PANTHER" id="PTHR43022">
    <property type="entry name" value="PROTEIN SMF"/>
    <property type="match status" value="1"/>
</dbReference>
<dbReference type="Gene3D" id="3.40.50.450">
    <property type="match status" value="1"/>
</dbReference>
<dbReference type="EMBL" id="FSHM01000006">
    <property type="protein sequence ID" value="SIB51057.1"/>
    <property type="molecule type" value="Genomic_DNA"/>
</dbReference>
<evidence type="ECO:0000313" key="4">
    <source>
        <dbReference type="Proteomes" id="UP000185210"/>
    </source>
</evidence>
<reference evidence="3 4" key="1">
    <citation type="submission" date="2016-11" db="EMBL/GenBank/DDBJ databases">
        <authorList>
            <consortium name="Pathogen Informatics"/>
        </authorList>
    </citation>
    <scope>NUCLEOTIDE SEQUENCE [LARGE SCALE GENOMIC DNA]</scope>
    <source>
        <strain evidence="3 4">104</strain>
    </source>
</reference>
<dbReference type="InterPro" id="IPR003488">
    <property type="entry name" value="DprA"/>
</dbReference>
<comment type="similarity">
    <text evidence="1">Belongs to the DprA/Smf family.</text>
</comment>
<name>A0AB38D2H5_9MYCO</name>
<dbReference type="AlphaFoldDB" id="A0AB38D2H5"/>
<evidence type="ECO:0000256" key="1">
    <source>
        <dbReference type="ARBA" id="ARBA00006525"/>
    </source>
</evidence>
<dbReference type="InterPro" id="IPR057666">
    <property type="entry name" value="DrpA_SLOG"/>
</dbReference>
<dbReference type="GO" id="GO:0009294">
    <property type="term" value="P:DNA-mediated transformation"/>
    <property type="evidence" value="ECO:0007669"/>
    <property type="project" value="InterPro"/>
</dbReference>
<dbReference type="SUPFAM" id="SSF102405">
    <property type="entry name" value="MCP/YpsA-like"/>
    <property type="match status" value="1"/>
</dbReference>
<evidence type="ECO:0000259" key="2">
    <source>
        <dbReference type="Pfam" id="PF02481"/>
    </source>
</evidence>
<evidence type="ECO:0000313" key="3">
    <source>
        <dbReference type="EMBL" id="SIB51057.1"/>
    </source>
</evidence>
<proteinExistence type="inferred from homology"/>
<accession>A0AB38D2H5</accession>
<gene>
    <name evidence="3" type="primary">smf_2</name>
    <name evidence="3" type="ORF">SAMEA2070301_03911</name>
</gene>
<organism evidence="3 4">
    <name type="scientific">Mycobacteroides abscessus subsp. abscessus</name>
    <dbReference type="NCBI Taxonomy" id="1185650"/>
    <lineage>
        <taxon>Bacteria</taxon>
        <taxon>Bacillati</taxon>
        <taxon>Actinomycetota</taxon>
        <taxon>Actinomycetes</taxon>
        <taxon>Mycobacteriales</taxon>
        <taxon>Mycobacteriaceae</taxon>
        <taxon>Mycobacteroides</taxon>
        <taxon>Mycobacteroides abscessus</taxon>
    </lineage>
</organism>
<feature type="domain" description="Smf/DprA SLOG" evidence="2">
    <location>
        <begin position="68"/>
        <end position="244"/>
    </location>
</feature>
<dbReference type="RefSeq" id="WP_052544240.1">
    <property type="nucleotide sequence ID" value="NZ_CAACXP010000004.1"/>
</dbReference>
<comment type="caution">
    <text evidence="3">The sequence shown here is derived from an EMBL/GenBank/DDBJ whole genome shotgun (WGS) entry which is preliminary data.</text>
</comment>
<dbReference type="Proteomes" id="UP000185210">
    <property type="component" value="Unassembled WGS sequence"/>
</dbReference>
<protein>
    <submittedName>
        <fullName evidence="3">Rossmann fold nucleotide-binding protein involved in DNA uptake</fullName>
    </submittedName>
</protein>